<evidence type="ECO:0000313" key="2">
    <source>
        <dbReference type="EnsemblPlants" id="Solyc11g028103.1.1"/>
    </source>
</evidence>
<keyword evidence="3" id="KW-1185">Reference proteome</keyword>
<dbReference type="Proteomes" id="UP000004994">
    <property type="component" value="Chromosome 11"/>
</dbReference>
<sequence length="413" mass="45529">MVKIFINLSAAASSGTGGGYSVIDAYHPIPRGYKAYFLVLAEESQRILGKSNVALIPDLLKSSIQIVISIVTTATRKLHGYPDDWKGKRRFTGLTPEDNLARAATRMNDSSSKITEADTWIIDAGASQHMFVDEPTCLPPIGTGDIITPATADSLECPSVDTQSSSIVSLVGEKVLVEPPDSSDAVSAIAPTKLVIVLVYVDNLLVTGSCTTLIDKTRNDLKLNFKVKDLGELKFFLGIEFTRSKEEYVMNQLKYALELISEMGLSGAKPVYTPPDANVRLTTIEYCTHTQGSEAVITDKPFDNIERYQRLVGRLLYLTMTRVDISFTVQVLSQFMHAPKESHMEATLRVVKYIKESPGLGLFMPGKISELLTTYCDSDWGTFLQIRRSVTGYLLKFGDAIISWISKKQDTMA</sequence>
<dbReference type="Pfam" id="PF07727">
    <property type="entry name" value="RVT_2"/>
    <property type="match status" value="1"/>
</dbReference>
<dbReference type="InterPro" id="IPR043502">
    <property type="entry name" value="DNA/RNA_pol_sf"/>
</dbReference>
<accession>A0A3Q7IVH7</accession>
<dbReference type="Gramene" id="Solyc11g028103.1.1">
    <property type="protein sequence ID" value="Solyc11g028103.1.1"/>
    <property type="gene ID" value="Solyc11g028103.1"/>
</dbReference>
<reference evidence="2" key="1">
    <citation type="journal article" date="2012" name="Nature">
        <title>The tomato genome sequence provides insights into fleshy fruit evolution.</title>
        <authorList>
            <consortium name="Tomato Genome Consortium"/>
        </authorList>
    </citation>
    <scope>NUCLEOTIDE SEQUENCE [LARGE SCALE GENOMIC DNA]</scope>
    <source>
        <strain evidence="2">cv. Heinz 1706</strain>
    </source>
</reference>
<organism evidence="2">
    <name type="scientific">Solanum lycopersicum</name>
    <name type="common">Tomato</name>
    <name type="synonym">Lycopersicon esculentum</name>
    <dbReference type="NCBI Taxonomy" id="4081"/>
    <lineage>
        <taxon>Eukaryota</taxon>
        <taxon>Viridiplantae</taxon>
        <taxon>Streptophyta</taxon>
        <taxon>Embryophyta</taxon>
        <taxon>Tracheophyta</taxon>
        <taxon>Spermatophyta</taxon>
        <taxon>Magnoliopsida</taxon>
        <taxon>eudicotyledons</taxon>
        <taxon>Gunneridae</taxon>
        <taxon>Pentapetalae</taxon>
        <taxon>asterids</taxon>
        <taxon>lamiids</taxon>
        <taxon>Solanales</taxon>
        <taxon>Solanaceae</taxon>
        <taxon>Solanoideae</taxon>
        <taxon>Solaneae</taxon>
        <taxon>Solanum</taxon>
        <taxon>Solanum subgen. Lycopersicon</taxon>
    </lineage>
</organism>
<dbReference type="PANTHER" id="PTHR11439">
    <property type="entry name" value="GAG-POL-RELATED RETROTRANSPOSON"/>
    <property type="match status" value="1"/>
</dbReference>
<dbReference type="SUPFAM" id="SSF56672">
    <property type="entry name" value="DNA/RNA polymerases"/>
    <property type="match status" value="1"/>
</dbReference>
<dbReference type="PANTHER" id="PTHR11439:SF518">
    <property type="entry name" value="REVERSE TRANSCRIPTASE TY1_COPIA-TYPE DOMAIN-CONTAINING PROTEIN"/>
    <property type="match status" value="1"/>
</dbReference>
<evidence type="ECO:0000313" key="3">
    <source>
        <dbReference type="Proteomes" id="UP000004994"/>
    </source>
</evidence>
<dbReference type="STRING" id="4081.A0A3Q7IVH7"/>
<reference evidence="2" key="2">
    <citation type="submission" date="2019-01" db="UniProtKB">
        <authorList>
            <consortium name="EnsemblPlants"/>
        </authorList>
    </citation>
    <scope>IDENTIFICATION</scope>
    <source>
        <strain evidence="2">cv. Heinz 1706</strain>
    </source>
</reference>
<dbReference type="EnsemblPlants" id="Solyc11g028103.1.1">
    <property type="protein sequence ID" value="Solyc11g028103.1.1"/>
    <property type="gene ID" value="Solyc11g028103.1"/>
</dbReference>
<feature type="domain" description="Reverse transcriptase Ty1/copia-type" evidence="1">
    <location>
        <begin position="193"/>
        <end position="274"/>
    </location>
</feature>
<dbReference type="AlphaFoldDB" id="A0A3Q7IVH7"/>
<protein>
    <recommendedName>
        <fullName evidence="1">Reverse transcriptase Ty1/copia-type domain-containing protein</fullName>
    </recommendedName>
</protein>
<evidence type="ECO:0000259" key="1">
    <source>
        <dbReference type="Pfam" id="PF07727"/>
    </source>
</evidence>
<proteinExistence type="predicted"/>
<dbReference type="InParanoid" id="A0A3Q7IVH7"/>
<dbReference type="InterPro" id="IPR013103">
    <property type="entry name" value="RVT_2"/>
</dbReference>
<name>A0A3Q7IVH7_SOLLC</name>